<evidence type="ECO:0000256" key="4">
    <source>
        <dbReference type="RuleBase" id="RU003494"/>
    </source>
</evidence>
<name>A0A0C1ZLC6_9BACT</name>
<dbReference type="PROSITE" id="PS50405">
    <property type="entry name" value="GST_CTER"/>
    <property type="match status" value="1"/>
</dbReference>
<organism evidence="7 8">
    <name type="scientific">Enhygromyxa salina</name>
    <dbReference type="NCBI Taxonomy" id="215803"/>
    <lineage>
        <taxon>Bacteria</taxon>
        <taxon>Pseudomonadati</taxon>
        <taxon>Myxococcota</taxon>
        <taxon>Polyangia</taxon>
        <taxon>Nannocystales</taxon>
        <taxon>Nannocystaceae</taxon>
        <taxon>Enhygromyxa</taxon>
    </lineage>
</organism>
<dbReference type="EC" id="2.5.1.18" evidence="1"/>
<feature type="domain" description="GST N-terminal" evidence="5">
    <location>
        <begin position="1"/>
        <end position="81"/>
    </location>
</feature>
<evidence type="ECO:0000259" key="5">
    <source>
        <dbReference type="PROSITE" id="PS50404"/>
    </source>
</evidence>
<evidence type="ECO:0000313" key="8">
    <source>
        <dbReference type="Proteomes" id="UP000031599"/>
    </source>
</evidence>
<comment type="similarity">
    <text evidence="4">Belongs to the GST superfamily.</text>
</comment>
<protein>
    <recommendedName>
        <fullName evidence="1">glutathione transferase</fullName>
        <ecNumber evidence="1">2.5.1.18</ecNumber>
    </recommendedName>
</protein>
<dbReference type="AlphaFoldDB" id="A0A0C1ZLC6"/>
<evidence type="ECO:0000256" key="2">
    <source>
        <dbReference type="ARBA" id="ARBA00022679"/>
    </source>
</evidence>
<dbReference type="SUPFAM" id="SSF47616">
    <property type="entry name" value="GST C-terminal domain-like"/>
    <property type="match status" value="1"/>
</dbReference>
<proteinExistence type="inferred from homology"/>
<evidence type="ECO:0000256" key="3">
    <source>
        <dbReference type="ARBA" id="ARBA00047960"/>
    </source>
</evidence>
<dbReference type="CDD" id="cd03189">
    <property type="entry name" value="GST_C_GTT1_like"/>
    <property type="match status" value="1"/>
</dbReference>
<dbReference type="GO" id="GO:0004364">
    <property type="term" value="F:glutathione transferase activity"/>
    <property type="evidence" value="ECO:0007669"/>
    <property type="project" value="UniProtKB-EC"/>
</dbReference>
<dbReference type="RefSeq" id="WP_052546968.1">
    <property type="nucleotide sequence ID" value="NZ_JMCC02000011.1"/>
</dbReference>
<comment type="caution">
    <text evidence="7">The sequence shown here is derived from an EMBL/GenBank/DDBJ whole genome shotgun (WGS) entry which is preliminary data.</text>
</comment>
<dbReference type="PANTHER" id="PTHR44051:SF9">
    <property type="entry name" value="GLUTATHIONE S-TRANSFERASE 1"/>
    <property type="match status" value="1"/>
</dbReference>
<dbReference type="Pfam" id="PF02798">
    <property type="entry name" value="GST_N"/>
    <property type="match status" value="1"/>
</dbReference>
<dbReference type="SFLD" id="SFLDG00358">
    <property type="entry name" value="Main_(cytGST)"/>
    <property type="match status" value="1"/>
</dbReference>
<dbReference type="Gene3D" id="1.20.1050.10">
    <property type="match status" value="1"/>
</dbReference>
<dbReference type="SFLD" id="SFLDS00019">
    <property type="entry name" value="Glutathione_Transferase_(cytos"/>
    <property type="match status" value="1"/>
</dbReference>
<dbReference type="InterPro" id="IPR010987">
    <property type="entry name" value="Glutathione-S-Trfase_C-like"/>
</dbReference>
<gene>
    <name evidence="7" type="ORF">DB30_00624</name>
</gene>
<dbReference type="PANTHER" id="PTHR44051">
    <property type="entry name" value="GLUTATHIONE S-TRANSFERASE-RELATED"/>
    <property type="match status" value="1"/>
</dbReference>
<feature type="domain" description="GST C-terminal" evidence="6">
    <location>
        <begin position="87"/>
        <end position="223"/>
    </location>
</feature>
<evidence type="ECO:0000259" key="6">
    <source>
        <dbReference type="PROSITE" id="PS50405"/>
    </source>
</evidence>
<dbReference type="GO" id="GO:0005737">
    <property type="term" value="C:cytoplasm"/>
    <property type="evidence" value="ECO:0007669"/>
    <property type="project" value="UniProtKB-ARBA"/>
</dbReference>
<accession>A0A0C1ZLC6</accession>
<reference evidence="7 8" key="1">
    <citation type="submission" date="2014-12" db="EMBL/GenBank/DDBJ databases">
        <title>Genome assembly of Enhygromyxa salina DSM 15201.</title>
        <authorList>
            <person name="Sharma G."/>
            <person name="Subramanian S."/>
        </authorList>
    </citation>
    <scope>NUCLEOTIDE SEQUENCE [LARGE SCALE GENOMIC DNA]</scope>
    <source>
        <strain evidence="7 8">DSM 15201</strain>
    </source>
</reference>
<dbReference type="PROSITE" id="PS50404">
    <property type="entry name" value="GST_NTER"/>
    <property type="match status" value="1"/>
</dbReference>
<evidence type="ECO:0000256" key="1">
    <source>
        <dbReference type="ARBA" id="ARBA00012452"/>
    </source>
</evidence>
<dbReference type="Pfam" id="PF00043">
    <property type="entry name" value="GST_C"/>
    <property type="match status" value="1"/>
</dbReference>
<dbReference type="InterPro" id="IPR040079">
    <property type="entry name" value="Glutathione_S-Trfase"/>
</dbReference>
<dbReference type="InterPro" id="IPR036282">
    <property type="entry name" value="Glutathione-S-Trfase_C_sf"/>
</dbReference>
<dbReference type="InterPro" id="IPR004045">
    <property type="entry name" value="Glutathione_S-Trfase_N"/>
</dbReference>
<dbReference type="Proteomes" id="UP000031599">
    <property type="component" value="Unassembled WGS sequence"/>
</dbReference>
<dbReference type="InterPro" id="IPR004046">
    <property type="entry name" value="GST_C"/>
</dbReference>
<dbReference type="SFLD" id="SFLDG01150">
    <property type="entry name" value="Main.1:_Beta-like"/>
    <property type="match status" value="1"/>
</dbReference>
<dbReference type="EMBL" id="JMCC02000011">
    <property type="protein sequence ID" value="KIG18339.1"/>
    <property type="molecule type" value="Genomic_DNA"/>
</dbReference>
<comment type="catalytic activity">
    <reaction evidence="3">
        <text>RX + glutathione = an S-substituted glutathione + a halide anion + H(+)</text>
        <dbReference type="Rhea" id="RHEA:16437"/>
        <dbReference type="ChEBI" id="CHEBI:15378"/>
        <dbReference type="ChEBI" id="CHEBI:16042"/>
        <dbReference type="ChEBI" id="CHEBI:17792"/>
        <dbReference type="ChEBI" id="CHEBI:57925"/>
        <dbReference type="ChEBI" id="CHEBI:90779"/>
        <dbReference type="EC" id="2.5.1.18"/>
    </reaction>
</comment>
<keyword evidence="2 7" id="KW-0808">Transferase</keyword>
<dbReference type="CDD" id="cd03046">
    <property type="entry name" value="GST_N_GTT1_like"/>
    <property type="match status" value="1"/>
</dbReference>
<dbReference type="GO" id="GO:0004601">
    <property type="term" value="F:peroxidase activity"/>
    <property type="evidence" value="ECO:0007669"/>
    <property type="project" value="UniProtKB-ARBA"/>
</dbReference>
<sequence>MLTVHHLENSRSQRILWLLEELGVEYEIKRYQRDKHTSLAPPELRAVHPLGKSPVITDGDVTVAESGAITEYLVAKYGAGRLIPPADTPARLQYTYWLHYAEGTFMPLMVMTLVFNRVETAPMPFFIKPIAKNIADKVRANFISPNVKRNLDFMESTLATTEWFAGPEMTAADILMSFPVEAAATRSGMASQYPKLNGFLQRIHALPAYERALERGGPYELLS</sequence>
<evidence type="ECO:0000313" key="7">
    <source>
        <dbReference type="EMBL" id="KIG18339.1"/>
    </source>
</evidence>
<dbReference type="FunFam" id="3.40.30.10:FF:000156">
    <property type="entry name" value="Glutathione S-transferase 1"/>
    <property type="match status" value="1"/>
</dbReference>
<dbReference type="Gene3D" id="3.40.30.10">
    <property type="entry name" value="Glutaredoxin"/>
    <property type="match status" value="1"/>
</dbReference>
<dbReference type="SUPFAM" id="SSF52833">
    <property type="entry name" value="Thioredoxin-like"/>
    <property type="match status" value="1"/>
</dbReference>
<dbReference type="InterPro" id="IPR036249">
    <property type="entry name" value="Thioredoxin-like_sf"/>
</dbReference>